<name>A0A1B6DFA7_9HEMI</name>
<dbReference type="EMBL" id="GEDC01012976">
    <property type="protein sequence ID" value="JAS24322.1"/>
    <property type="molecule type" value="Transcribed_RNA"/>
</dbReference>
<sequence>MTNICTRFIILNSFTIMVTLPKKYTKEIEDGLISDFTKALEMKQKICRMDMRKMAQWEIYKMFNEAINNEVKMLVVLKTIIEWKGKQYEPVYEDILQHLQRVEDYKQYKMFLNISRGLETQQVFRKLTIFRMSLDVKHFFDNKHVNYLLENLEPKLKKE</sequence>
<organism evidence="1">
    <name type="scientific">Clastoptera arizonana</name>
    <name type="common">Arizona spittle bug</name>
    <dbReference type="NCBI Taxonomy" id="38151"/>
    <lineage>
        <taxon>Eukaryota</taxon>
        <taxon>Metazoa</taxon>
        <taxon>Ecdysozoa</taxon>
        <taxon>Arthropoda</taxon>
        <taxon>Hexapoda</taxon>
        <taxon>Insecta</taxon>
        <taxon>Pterygota</taxon>
        <taxon>Neoptera</taxon>
        <taxon>Paraneoptera</taxon>
        <taxon>Hemiptera</taxon>
        <taxon>Auchenorrhyncha</taxon>
        <taxon>Cercopoidea</taxon>
        <taxon>Clastopteridae</taxon>
        <taxon>Clastoptera</taxon>
    </lineage>
</organism>
<proteinExistence type="predicted"/>
<dbReference type="AlphaFoldDB" id="A0A1B6DFA7"/>
<accession>A0A1B6DFA7</accession>
<protein>
    <submittedName>
        <fullName evidence="1">Uncharacterized protein</fullName>
    </submittedName>
</protein>
<gene>
    <name evidence="1" type="ORF">g.1892</name>
</gene>
<evidence type="ECO:0000313" key="1">
    <source>
        <dbReference type="EMBL" id="JAS24322.1"/>
    </source>
</evidence>
<reference evidence="1" key="1">
    <citation type="submission" date="2015-12" db="EMBL/GenBank/DDBJ databases">
        <title>De novo transcriptome assembly of four potential Pierce s Disease insect vectors from Arizona vineyards.</title>
        <authorList>
            <person name="Tassone E.E."/>
        </authorList>
    </citation>
    <scope>NUCLEOTIDE SEQUENCE</scope>
</reference>